<protein>
    <submittedName>
        <fullName evidence="2">FBA_2 domain-containing protein</fullName>
    </submittedName>
</protein>
<evidence type="ECO:0000313" key="1">
    <source>
        <dbReference type="Proteomes" id="UP000095282"/>
    </source>
</evidence>
<evidence type="ECO:0000313" key="2">
    <source>
        <dbReference type="WBParaSite" id="Csp11.Scaffold630.g19260.t1"/>
    </source>
</evidence>
<proteinExistence type="predicted"/>
<sequence>MFPLFDFFKLSERLRAHLKTHHYIIPQQIVVRLSRFPQIAPQARPHVTYKDLSFSTFPDDFVYTPPRPFKVKQFCVRDSANWFKLENFMNCLQINLGYGRNYRTPQSWNTFFRNWIDSDARLGYLWCSNIVVTEFPQIIEGLSNEGIQQQGTDEWIEVKRRDGSEYFIGRTGDDMYILTKQSHLRRFPRQQ</sequence>
<dbReference type="AlphaFoldDB" id="A0A1I7UTR0"/>
<name>A0A1I7UTR0_9PELO</name>
<dbReference type="Proteomes" id="UP000095282">
    <property type="component" value="Unplaced"/>
</dbReference>
<dbReference type="WBParaSite" id="Csp11.Scaffold630.g19260.t1">
    <property type="protein sequence ID" value="Csp11.Scaffold630.g19260.t1"/>
    <property type="gene ID" value="Csp11.Scaffold630.g19260"/>
</dbReference>
<accession>A0A1I7UTR0</accession>
<keyword evidence="1" id="KW-1185">Reference proteome</keyword>
<organism evidence="1 2">
    <name type="scientific">Caenorhabditis tropicalis</name>
    <dbReference type="NCBI Taxonomy" id="1561998"/>
    <lineage>
        <taxon>Eukaryota</taxon>
        <taxon>Metazoa</taxon>
        <taxon>Ecdysozoa</taxon>
        <taxon>Nematoda</taxon>
        <taxon>Chromadorea</taxon>
        <taxon>Rhabditida</taxon>
        <taxon>Rhabditina</taxon>
        <taxon>Rhabditomorpha</taxon>
        <taxon>Rhabditoidea</taxon>
        <taxon>Rhabditidae</taxon>
        <taxon>Peloderinae</taxon>
        <taxon>Caenorhabditis</taxon>
    </lineage>
</organism>
<reference evidence="2" key="1">
    <citation type="submission" date="2016-11" db="UniProtKB">
        <authorList>
            <consortium name="WormBaseParasite"/>
        </authorList>
    </citation>
    <scope>IDENTIFICATION</scope>
</reference>